<gene>
    <name evidence="11" type="primary">setA</name>
    <name evidence="11" type="ORF">So717_34540</name>
</gene>
<feature type="transmembrane region" description="Helical" evidence="9">
    <location>
        <begin position="277"/>
        <end position="295"/>
    </location>
</feature>
<evidence type="ECO:0000259" key="10">
    <source>
        <dbReference type="PROSITE" id="PS50850"/>
    </source>
</evidence>
<sequence length="391" mass="41897">MISDPYRQLGLFLLLLFFGTVCAAMIVPYMGFFLVEGLNQDPWVISVYSALAICLTVAANRLFARRIDAGGRVHPLIGVALAGYLLASLAITLAPTLWMVLSLGVLGFGISSSAVSTMFSLGGRMAERADVDRTRFNAYMRATTSTAWMIGPAASFLVADRMGVTSVFHLGLLAALLWLALWWCALPRDITAEPKPPSRDDAETDTARHALWFAAAFVFCLSTAHSMTFTALPLFYVREVGLPGYAPGLAFSVKTFVEVLVIFSTPFVIAHIGLRRALLGTTLLAVVTIQLLAHVQTFGQMLAGGALEGLYYGLYASLGISYIQSFAPRRPAMATAVYWNTLMVSGLLAGPAVGLIAQSYSFQTVIYVASAVALCAAVILAGATRRARQAA</sequence>
<keyword evidence="4" id="KW-1003">Cell membrane</keyword>
<comment type="subcellular location">
    <subcellularLocation>
        <location evidence="1">Cell membrane</location>
        <topology evidence="1">Multi-pass membrane protein</topology>
    </subcellularLocation>
</comment>
<dbReference type="Pfam" id="PF07690">
    <property type="entry name" value="MFS_1"/>
    <property type="match status" value="1"/>
</dbReference>
<keyword evidence="5" id="KW-0762">Sugar transport</keyword>
<feature type="transmembrane region" description="Helical" evidence="9">
    <location>
        <begin position="301"/>
        <end position="323"/>
    </location>
</feature>
<feature type="transmembrane region" description="Helical" evidence="9">
    <location>
        <begin position="104"/>
        <end position="126"/>
    </location>
</feature>
<comment type="similarity">
    <text evidence="2">Belongs to the major facilitator superfamily. Set transporter family.</text>
</comment>
<dbReference type="GO" id="GO:0022857">
    <property type="term" value="F:transmembrane transporter activity"/>
    <property type="evidence" value="ECO:0007669"/>
    <property type="project" value="InterPro"/>
</dbReference>
<dbReference type="InterPro" id="IPR011701">
    <property type="entry name" value="MFS"/>
</dbReference>
<evidence type="ECO:0000256" key="8">
    <source>
        <dbReference type="ARBA" id="ARBA00023136"/>
    </source>
</evidence>
<evidence type="ECO:0000256" key="4">
    <source>
        <dbReference type="ARBA" id="ARBA00022475"/>
    </source>
</evidence>
<dbReference type="Gene3D" id="1.20.1250.20">
    <property type="entry name" value="MFS general substrate transporter like domains"/>
    <property type="match status" value="2"/>
</dbReference>
<dbReference type="GO" id="GO:0005886">
    <property type="term" value="C:plasma membrane"/>
    <property type="evidence" value="ECO:0007669"/>
    <property type="project" value="UniProtKB-SubCell"/>
</dbReference>
<feature type="transmembrane region" description="Helical" evidence="9">
    <location>
        <begin position="335"/>
        <end position="358"/>
    </location>
</feature>
<dbReference type="OrthoDB" id="7337792at2"/>
<dbReference type="EMBL" id="BLIV01000007">
    <property type="protein sequence ID" value="GFE51701.1"/>
    <property type="molecule type" value="Genomic_DNA"/>
</dbReference>
<evidence type="ECO:0000256" key="2">
    <source>
        <dbReference type="ARBA" id="ARBA00006523"/>
    </source>
</evidence>
<proteinExistence type="inferred from homology"/>
<keyword evidence="8 9" id="KW-0472">Membrane</keyword>
<evidence type="ECO:0000256" key="5">
    <source>
        <dbReference type="ARBA" id="ARBA00022597"/>
    </source>
</evidence>
<feature type="transmembrane region" description="Helical" evidence="9">
    <location>
        <begin position="43"/>
        <end position="64"/>
    </location>
</feature>
<evidence type="ECO:0000256" key="7">
    <source>
        <dbReference type="ARBA" id="ARBA00022989"/>
    </source>
</evidence>
<evidence type="ECO:0000256" key="3">
    <source>
        <dbReference type="ARBA" id="ARBA00022448"/>
    </source>
</evidence>
<dbReference type="PANTHER" id="PTHR23535:SF2">
    <property type="entry name" value="SUGAR EFFLUX TRANSPORTER A-RELATED"/>
    <property type="match status" value="1"/>
</dbReference>
<dbReference type="Proteomes" id="UP000436522">
    <property type="component" value="Unassembled WGS sequence"/>
</dbReference>
<protein>
    <submittedName>
        <fullName evidence="11">MFS transporter</fullName>
    </submittedName>
</protein>
<dbReference type="PROSITE" id="PS50850">
    <property type="entry name" value="MFS"/>
    <property type="match status" value="1"/>
</dbReference>
<evidence type="ECO:0000256" key="1">
    <source>
        <dbReference type="ARBA" id="ARBA00004651"/>
    </source>
</evidence>
<feature type="transmembrane region" description="Helical" evidence="9">
    <location>
        <begin position="249"/>
        <end position="270"/>
    </location>
</feature>
<dbReference type="SUPFAM" id="SSF103473">
    <property type="entry name" value="MFS general substrate transporter"/>
    <property type="match status" value="1"/>
</dbReference>
<evidence type="ECO:0000256" key="6">
    <source>
        <dbReference type="ARBA" id="ARBA00022692"/>
    </source>
</evidence>
<comment type="caution">
    <text evidence="11">The sequence shown here is derived from an EMBL/GenBank/DDBJ whole genome shotgun (WGS) entry which is preliminary data.</text>
</comment>
<feature type="transmembrane region" description="Helical" evidence="9">
    <location>
        <begin position="76"/>
        <end position="98"/>
    </location>
</feature>
<feature type="transmembrane region" description="Helical" evidence="9">
    <location>
        <begin position="364"/>
        <end position="383"/>
    </location>
</feature>
<evidence type="ECO:0000313" key="11">
    <source>
        <dbReference type="EMBL" id="GFE51701.1"/>
    </source>
</evidence>
<feature type="transmembrane region" description="Helical" evidence="9">
    <location>
        <begin position="170"/>
        <end position="190"/>
    </location>
</feature>
<keyword evidence="7 9" id="KW-1133">Transmembrane helix</keyword>
<organism evidence="11 12">
    <name type="scientific">Roseobacter cerasinus</name>
    <dbReference type="NCBI Taxonomy" id="2602289"/>
    <lineage>
        <taxon>Bacteria</taxon>
        <taxon>Pseudomonadati</taxon>
        <taxon>Pseudomonadota</taxon>
        <taxon>Alphaproteobacteria</taxon>
        <taxon>Rhodobacterales</taxon>
        <taxon>Roseobacteraceae</taxon>
        <taxon>Roseobacter</taxon>
    </lineage>
</organism>
<feature type="transmembrane region" description="Helical" evidence="9">
    <location>
        <begin position="138"/>
        <end position="158"/>
    </location>
</feature>
<keyword evidence="3" id="KW-0813">Transport</keyword>
<evidence type="ECO:0000313" key="12">
    <source>
        <dbReference type="Proteomes" id="UP000436522"/>
    </source>
</evidence>
<dbReference type="PANTHER" id="PTHR23535">
    <property type="entry name" value="SUGAR EFFLUX TRANSPORTER A-RELATED"/>
    <property type="match status" value="1"/>
</dbReference>
<evidence type="ECO:0000256" key="9">
    <source>
        <dbReference type="SAM" id="Phobius"/>
    </source>
</evidence>
<dbReference type="AlphaFoldDB" id="A0A640VX84"/>
<keyword evidence="12" id="KW-1185">Reference proteome</keyword>
<name>A0A640VX84_9RHOB</name>
<dbReference type="RefSeq" id="WP_159979706.1">
    <property type="nucleotide sequence ID" value="NZ_BLIV01000007.1"/>
</dbReference>
<feature type="transmembrane region" description="Helical" evidence="9">
    <location>
        <begin position="211"/>
        <end position="237"/>
    </location>
</feature>
<reference evidence="11 12" key="1">
    <citation type="submission" date="2019-12" db="EMBL/GenBank/DDBJ databases">
        <title>Roseobacter cerasinus sp. nov., isolated from seawater around aquaculture.</title>
        <authorList>
            <person name="Muramatsu S."/>
            <person name="Takabe Y."/>
            <person name="Mori K."/>
            <person name="Takaichi S."/>
            <person name="Hanada S."/>
        </authorList>
    </citation>
    <scope>NUCLEOTIDE SEQUENCE [LARGE SCALE GENOMIC DNA]</scope>
    <source>
        <strain evidence="11 12">AI77</strain>
    </source>
</reference>
<feature type="transmembrane region" description="Helical" evidence="9">
    <location>
        <begin position="12"/>
        <end position="31"/>
    </location>
</feature>
<feature type="domain" description="Major facilitator superfamily (MFS) profile" evidence="10">
    <location>
        <begin position="211"/>
        <end position="391"/>
    </location>
</feature>
<accession>A0A640VX84</accession>
<keyword evidence="6 9" id="KW-0812">Transmembrane</keyword>
<dbReference type="InterPro" id="IPR020846">
    <property type="entry name" value="MFS_dom"/>
</dbReference>
<dbReference type="InterPro" id="IPR036259">
    <property type="entry name" value="MFS_trans_sf"/>
</dbReference>